<evidence type="ECO:0000313" key="2">
    <source>
        <dbReference type="Proteomes" id="UP000071778"/>
    </source>
</evidence>
<dbReference type="EMBL" id="CP013235">
    <property type="protein sequence ID" value="AMP10373.1"/>
    <property type="molecule type" value="Genomic_DNA"/>
</dbReference>
<proteinExistence type="predicted"/>
<dbReference type="PATRIC" id="fig|279058.18.peg.2605"/>
<organism evidence="1 2">
    <name type="scientific">Collimonas arenae</name>
    <dbReference type="NCBI Taxonomy" id="279058"/>
    <lineage>
        <taxon>Bacteria</taxon>
        <taxon>Pseudomonadati</taxon>
        <taxon>Pseudomonadota</taxon>
        <taxon>Betaproteobacteria</taxon>
        <taxon>Burkholderiales</taxon>
        <taxon>Oxalobacteraceae</taxon>
        <taxon>Collimonas</taxon>
    </lineage>
</organism>
<sequence>MTSLTSDYFKEMTSLFRFDDTATVTYQEIFNAGGNWLICRKTWG</sequence>
<reference evidence="1 2" key="1">
    <citation type="submission" date="2015-11" db="EMBL/GenBank/DDBJ databases">
        <title>Exploring the genomic traits of fungus-feeding bacterial genus Collimonas.</title>
        <authorList>
            <person name="Song C."/>
            <person name="Schmidt R."/>
            <person name="de Jager V."/>
            <person name="Krzyzanowska D."/>
            <person name="Jongedijk E."/>
            <person name="Cankar K."/>
            <person name="Beekwilder J."/>
            <person name="van Veen A."/>
            <person name="de Boer W."/>
            <person name="van Veen J.A."/>
            <person name="Garbeva P."/>
        </authorList>
    </citation>
    <scope>NUCLEOTIDE SEQUENCE [LARGE SCALE GENOMIC DNA]</scope>
    <source>
        <strain evidence="1 2">Ter282</strain>
    </source>
</reference>
<dbReference type="Proteomes" id="UP000071778">
    <property type="component" value="Chromosome"/>
</dbReference>
<protein>
    <submittedName>
        <fullName evidence="1">Uncharacterized protein</fullName>
    </submittedName>
</protein>
<name>A0A127QK38_9BURK</name>
<keyword evidence="2" id="KW-1185">Reference proteome</keyword>
<dbReference type="AlphaFoldDB" id="A0A127QK38"/>
<accession>A0A127QK38</accession>
<evidence type="ECO:0000313" key="1">
    <source>
        <dbReference type="EMBL" id="AMP10373.1"/>
    </source>
</evidence>
<gene>
    <name evidence="1" type="ORF">CAter282_2642</name>
</gene>